<name>A0AAD5TAM8_9FUNG</name>
<keyword evidence="3" id="KW-1185">Reference proteome</keyword>
<sequence>MITSHSDDDDRDVGYENSILRQEMEYLVAQYGESRRNECAAVAELQRVADQHEQRAAQLRRKAAGLEHTLITHCNPTLTKNNVKNVNNKNDAKSINSVNKPPPITTACLANCSPYCLDLNCCSVSVNDPLCSPMLSSASTVTTPVDTPSFLSLLSFPRLKQTLQRTLNASNSAVVSPVITVRKMAGRLVSPTSPMLPAASSPTTQSSRFATVDDNNIMIRRELSSHSNTSKSSTETVAASTDTVNTSVITKPFSPDSTAASILDSPATVTSWSKVPSISFVKSVQSLFRNDCRNSSMPPTQMQQQLPKLRRVRELGSSREFRIRELGRASNELEIGEFAGTDSSVKKVRVLNSVTSTLHPKSGISETVVEANGTNLSSSDSQRGSRISWVSVREDMVGGWSGQTLAAFQRQQQRKQQLEQQQKQLLLQLELSRYNTSHFIDSQDWFEPVASSFVEETFSAECEMKQQSGVTGESTNNGLVTTEQVLSGTYHDGNNFNQYAQKLTKRPSFLTRIVKKLKEGTPTFMTTDVGAWR</sequence>
<reference evidence="2" key="1">
    <citation type="submission" date="2020-05" db="EMBL/GenBank/DDBJ databases">
        <title>Phylogenomic resolution of chytrid fungi.</title>
        <authorList>
            <person name="Stajich J.E."/>
            <person name="Amses K."/>
            <person name="Simmons R."/>
            <person name="Seto K."/>
            <person name="Myers J."/>
            <person name="Bonds A."/>
            <person name="Quandt C.A."/>
            <person name="Barry K."/>
            <person name="Liu P."/>
            <person name="Grigoriev I."/>
            <person name="Longcore J.E."/>
            <person name="James T.Y."/>
        </authorList>
    </citation>
    <scope>NUCLEOTIDE SEQUENCE</scope>
    <source>
        <strain evidence="2">JEL0513</strain>
    </source>
</reference>
<proteinExistence type="predicted"/>
<gene>
    <name evidence="2" type="ORF">HK100_004468</name>
</gene>
<dbReference type="Proteomes" id="UP001211907">
    <property type="component" value="Unassembled WGS sequence"/>
</dbReference>
<evidence type="ECO:0000313" key="3">
    <source>
        <dbReference type="Proteomes" id="UP001211907"/>
    </source>
</evidence>
<keyword evidence="1" id="KW-0175">Coiled coil</keyword>
<evidence type="ECO:0000313" key="2">
    <source>
        <dbReference type="EMBL" id="KAJ3141987.1"/>
    </source>
</evidence>
<evidence type="ECO:0000256" key="1">
    <source>
        <dbReference type="SAM" id="Coils"/>
    </source>
</evidence>
<dbReference type="AlphaFoldDB" id="A0AAD5TAM8"/>
<accession>A0AAD5TAM8</accession>
<organism evidence="2 3">
    <name type="scientific">Physocladia obscura</name>
    <dbReference type="NCBI Taxonomy" id="109957"/>
    <lineage>
        <taxon>Eukaryota</taxon>
        <taxon>Fungi</taxon>
        <taxon>Fungi incertae sedis</taxon>
        <taxon>Chytridiomycota</taxon>
        <taxon>Chytridiomycota incertae sedis</taxon>
        <taxon>Chytridiomycetes</taxon>
        <taxon>Chytridiales</taxon>
        <taxon>Chytriomycetaceae</taxon>
        <taxon>Physocladia</taxon>
    </lineage>
</organism>
<comment type="caution">
    <text evidence="2">The sequence shown here is derived from an EMBL/GenBank/DDBJ whole genome shotgun (WGS) entry which is preliminary data.</text>
</comment>
<feature type="coiled-coil region" evidence="1">
    <location>
        <begin position="42"/>
        <end position="69"/>
    </location>
</feature>
<protein>
    <submittedName>
        <fullName evidence="2">Uncharacterized protein</fullName>
    </submittedName>
</protein>
<dbReference type="EMBL" id="JADGJH010000022">
    <property type="protein sequence ID" value="KAJ3141987.1"/>
    <property type="molecule type" value="Genomic_DNA"/>
</dbReference>